<evidence type="ECO:0000313" key="6">
    <source>
        <dbReference type="Proteomes" id="UP000663870"/>
    </source>
</evidence>
<dbReference type="Proteomes" id="UP000663854">
    <property type="component" value="Unassembled WGS sequence"/>
</dbReference>
<comment type="caution">
    <text evidence="3">The sequence shown here is derived from an EMBL/GenBank/DDBJ whole genome shotgun (WGS) entry which is preliminary data.</text>
</comment>
<dbReference type="EMBL" id="CAJNOL010002099">
    <property type="protein sequence ID" value="CAF1461664.1"/>
    <property type="molecule type" value="Genomic_DNA"/>
</dbReference>
<sequence>MDANRAEMELESTKLRRQLTAFQSELEALRTKVQKLTDENDSLRRELRRSVEERSSGIHPDTFLNINNDSIIEIRKKQLELLEQEKEEAMNLYEQSRQIIIKLEEKIEDLEHPLKPHLIRLDMETKQAQEEHARAEVQLIQEINMMREELTKRSRELVNCQLHVKELERQNEILQSEVYQKQDDLRNYLKKEMGYDGTFVAFQSSIDALEVRLQQAVKERENALQQRDDMESKLRDLTQQNRSLQEKLAEAIDQLQRHVQLHNTIDHTRDDGHDRLEHERMHRTIDELIEQAAVKTRNAVEDVRQQYNENLGRIMEEYNNMETALNQKQIEFDKCLRAKRSVDDELEKILQERRLNLEKSALDNEDLTKRCVQAERERDEIQLKFEQNQQAYKMLQQSYEAKKKSHEHKQKELVERSQKLTNDLDKMTRDYTSAFNDLNDLKKKLSITQNEQTSLHRRMAESVRRHEEKIIEKEKECLVRLTQRDDVNRITFNELRNLVNQQQRMLVKYKEECHTIASQSETTITELKQKVDNLRSRNEQLQSEIVDVKRKEAEMDRILSKNTNRMKLLERRLHDAEEQAIEASRRIAKQLVRDRFAIKQGDRYSDSTMRPNHSTSLLNLTALQPRTRPSTARTDTTEHLSDDK</sequence>
<evidence type="ECO:0000313" key="4">
    <source>
        <dbReference type="EMBL" id="CAF1461664.1"/>
    </source>
</evidence>
<dbReference type="PANTHER" id="PTHR35970:SF1">
    <property type="entry name" value="SODIUM CHANNEL AND CLATHRIN LINKER 1"/>
    <property type="match status" value="1"/>
</dbReference>
<dbReference type="InterPro" id="IPR038911">
    <property type="entry name" value="SCLT1"/>
</dbReference>
<name>A0A814VXM2_9BILA</name>
<feature type="coiled-coil region" evidence="1">
    <location>
        <begin position="304"/>
        <end position="331"/>
    </location>
</feature>
<dbReference type="GO" id="GO:0060271">
    <property type="term" value="P:cilium assembly"/>
    <property type="evidence" value="ECO:0007669"/>
    <property type="project" value="TreeGrafter"/>
</dbReference>
<evidence type="ECO:0000313" key="5">
    <source>
        <dbReference type="Proteomes" id="UP000663854"/>
    </source>
</evidence>
<dbReference type="PANTHER" id="PTHR35970">
    <property type="entry name" value="SODIUM CHANNEL AND CLATHRIN LINKER 1"/>
    <property type="match status" value="1"/>
</dbReference>
<gene>
    <name evidence="4" type="ORF">JXQ802_LOCUS38204</name>
    <name evidence="3" type="ORF">PYM288_LOCUS24464</name>
</gene>
<feature type="compositionally biased region" description="Basic and acidic residues" evidence="2">
    <location>
        <begin position="635"/>
        <end position="644"/>
    </location>
</feature>
<dbReference type="GO" id="GO:0005814">
    <property type="term" value="C:centriole"/>
    <property type="evidence" value="ECO:0007669"/>
    <property type="project" value="TreeGrafter"/>
</dbReference>
<reference evidence="3" key="1">
    <citation type="submission" date="2021-02" db="EMBL/GenBank/DDBJ databases">
        <authorList>
            <person name="Nowell W R."/>
        </authorList>
    </citation>
    <scope>NUCLEOTIDE SEQUENCE</scope>
</reference>
<keyword evidence="1" id="KW-0175">Coiled coil</keyword>
<feature type="coiled-coil region" evidence="1">
    <location>
        <begin position="357"/>
        <end position="586"/>
    </location>
</feature>
<dbReference type="GO" id="GO:0045162">
    <property type="term" value="P:clustering of voltage-gated sodium channels"/>
    <property type="evidence" value="ECO:0007669"/>
    <property type="project" value="InterPro"/>
</dbReference>
<accession>A0A814VXM2</accession>
<protein>
    <submittedName>
        <fullName evidence="3">Uncharacterized protein</fullName>
    </submittedName>
</protein>
<dbReference type="EMBL" id="CAJNOH010001234">
    <property type="protein sequence ID" value="CAF1193335.1"/>
    <property type="molecule type" value="Genomic_DNA"/>
</dbReference>
<evidence type="ECO:0000313" key="3">
    <source>
        <dbReference type="EMBL" id="CAF1193335.1"/>
    </source>
</evidence>
<feature type="region of interest" description="Disordered" evidence="2">
    <location>
        <begin position="603"/>
        <end position="644"/>
    </location>
</feature>
<organism evidence="3 5">
    <name type="scientific">Rotaria sordida</name>
    <dbReference type="NCBI Taxonomy" id="392033"/>
    <lineage>
        <taxon>Eukaryota</taxon>
        <taxon>Metazoa</taxon>
        <taxon>Spiralia</taxon>
        <taxon>Gnathifera</taxon>
        <taxon>Rotifera</taxon>
        <taxon>Eurotatoria</taxon>
        <taxon>Bdelloidea</taxon>
        <taxon>Philodinida</taxon>
        <taxon>Philodinidae</taxon>
        <taxon>Rotaria</taxon>
    </lineage>
</organism>
<keyword evidence="6" id="KW-1185">Reference proteome</keyword>
<dbReference type="AlphaFoldDB" id="A0A814VXM2"/>
<proteinExistence type="predicted"/>
<evidence type="ECO:0000256" key="2">
    <source>
        <dbReference type="SAM" id="MobiDB-lite"/>
    </source>
</evidence>
<feature type="compositionally biased region" description="Polar residues" evidence="2">
    <location>
        <begin position="606"/>
        <end position="634"/>
    </location>
</feature>
<dbReference type="Proteomes" id="UP000663870">
    <property type="component" value="Unassembled WGS sequence"/>
</dbReference>
<feature type="coiled-coil region" evidence="1">
    <location>
        <begin position="5"/>
        <end position="261"/>
    </location>
</feature>
<evidence type="ECO:0000256" key="1">
    <source>
        <dbReference type="SAM" id="Coils"/>
    </source>
</evidence>